<dbReference type="EMBL" id="LBTH01000023">
    <property type="protein sequence ID" value="KKQ35505.1"/>
    <property type="molecule type" value="Genomic_DNA"/>
</dbReference>
<proteinExistence type="inferred from homology"/>
<dbReference type="PANTHER" id="PTHR43133:SF8">
    <property type="entry name" value="RNA POLYMERASE SIGMA FACTOR HI_1459-RELATED"/>
    <property type="match status" value="1"/>
</dbReference>
<gene>
    <name evidence="8" type="ORF">US52_C0023G0005</name>
</gene>
<evidence type="ECO:0000256" key="2">
    <source>
        <dbReference type="ARBA" id="ARBA00023015"/>
    </source>
</evidence>
<feature type="domain" description="RNA polymerase sigma-70 region 2" evidence="6">
    <location>
        <begin position="28"/>
        <end position="91"/>
    </location>
</feature>
<dbReference type="Gene3D" id="1.10.10.10">
    <property type="entry name" value="Winged helix-like DNA-binding domain superfamily/Winged helix DNA-binding domain"/>
    <property type="match status" value="1"/>
</dbReference>
<dbReference type="CDD" id="cd06171">
    <property type="entry name" value="Sigma70_r4"/>
    <property type="match status" value="1"/>
</dbReference>
<keyword evidence="4" id="KW-0238">DNA-binding</keyword>
<dbReference type="InterPro" id="IPR039425">
    <property type="entry name" value="RNA_pol_sigma-70-like"/>
</dbReference>
<organism evidence="8 9">
    <name type="scientific">candidate division WS6 bacterium GW2011_GWA2_37_6</name>
    <dbReference type="NCBI Taxonomy" id="1619087"/>
    <lineage>
        <taxon>Bacteria</taxon>
        <taxon>Candidatus Dojkabacteria</taxon>
    </lineage>
</organism>
<dbReference type="NCBIfam" id="TIGR02937">
    <property type="entry name" value="sigma70-ECF"/>
    <property type="match status" value="1"/>
</dbReference>
<dbReference type="GO" id="GO:0016987">
    <property type="term" value="F:sigma factor activity"/>
    <property type="evidence" value="ECO:0007669"/>
    <property type="project" value="UniProtKB-KW"/>
</dbReference>
<dbReference type="InterPro" id="IPR014284">
    <property type="entry name" value="RNA_pol_sigma-70_dom"/>
</dbReference>
<dbReference type="GO" id="GO:0006352">
    <property type="term" value="P:DNA-templated transcription initiation"/>
    <property type="evidence" value="ECO:0007669"/>
    <property type="project" value="InterPro"/>
</dbReference>
<dbReference type="GO" id="GO:0003677">
    <property type="term" value="F:DNA binding"/>
    <property type="evidence" value="ECO:0007669"/>
    <property type="project" value="UniProtKB-KW"/>
</dbReference>
<comment type="similarity">
    <text evidence="1">Belongs to the sigma-70 factor family. ECF subfamily.</text>
</comment>
<evidence type="ECO:0000256" key="3">
    <source>
        <dbReference type="ARBA" id="ARBA00023082"/>
    </source>
</evidence>
<dbReference type="InterPro" id="IPR036388">
    <property type="entry name" value="WH-like_DNA-bd_sf"/>
</dbReference>
<dbReference type="InterPro" id="IPR013324">
    <property type="entry name" value="RNA_pol_sigma_r3/r4-like"/>
</dbReference>
<evidence type="ECO:0000259" key="6">
    <source>
        <dbReference type="Pfam" id="PF04542"/>
    </source>
</evidence>
<name>A0A0G0HAD5_9BACT</name>
<dbReference type="SUPFAM" id="SSF88946">
    <property type="entry name" value="Sigma2 domain of RNA polymerase sigma factors"/>
    <property type="match status" value="1"/>
</dbReference>
<evidence type="ECO:0000256" key="1">
    <source>
        <dbReference type="ARBA" id="ARBA00010641"/>
    </source>
</evidence>
<sequence length="191" mass="21695">MAQNLTAQEEILLVQSAKSDLSAFAKIYDLYFPKLYGYVVYLVGNHADAEDIVSETFERAMINLQKYEYRGFTFGAWLFKIARNLVFDRSKAKETLSLSLDNFENTAINDFGTGQSLHSVENQVNDQIVAEKLKLMINNLKAEQREVVVLRYIDGYSISETAIITGRTEDSIKSACKRALIKLKEQLESES</sequence>
<dbReference type="Gene3D" id="1.10.1740.10">
    <property type="match status" value="1"/>
</dbReference>
<dbReference type="InterPro" id="IPR013249">
    <property type="entry name" value="RNA_pol_sigma70_r4_t2"/>
</dbReference>
<dbReference type="SUPFAM" id="SSF88659">
    <property type="entry name" value="Sigma3 and sigma4 domains of RNA polymerase sigma factors"/>
    <property type="match status" value="1"/>
</dbReference>
<dbReference type="AlphaFoldDB" id="A0A0G0HAD5"/>
<comment type="caution">
    <text evidence="8">The sequence shown here is derived from an EMBL/GenBank/DDBJ whole genome shotgun (WGS) entry which is preliminary data.</text>
</comment>
<evidence type="ECO:0000313" key="9">
    <source>
        <dbReference type="Proteomes" id="UP000034852"/>
    </source>
</evidence>
<evidence type="ECO:0000256" key="4">
    <source>
        <dbReference type="ARBA" id="ARBA00023125"/>
    </source>
</evidence>
<dbReference type="InterPro" id="IPR007627">
    <property type="entry name" value="RNA_pol_sigma70_r2"/>
</dbReference>
<evidence type="ECO:0000259" key="7">
    <source>
        <dbReference type="Pfam" id="PF08281"/>
    </source>
</evidence>
<dbReference type="Pfam" id="PF04542">
    <property type="entry name" value="Sigma70_r2"/>
    <property type="match status" value="1"/>
</dbReference>
<dbReference type="PANTHER" id="PTHR43133">
    <property type="entry name" value="RNA POLYMERASE ECF-TYPE SIGMA FACTO"/>
    <property type="match status" value="1"/>
</dbReference>
<keyword evidence="2" id="KW-0805">Transcription regulation</keyword>
<evidence type="ECO:0000313" key="8">
    <source>
        <dbReference type="EMBL" id="KKQ35505.1"/>
    </source>
</evidence>
<keyword evidence="5" id="KW-0804">Transcription</keyword>
<dbReference type="Proteomes" id="UP000034852">
    <property type="component" value="Unassembled WGS sequence"/>
</dbReference>
<evidence type="ECO:0000256" key="5">
    <source>
        <dbReference type="ARBA" id="ARBA00023163"/>
    </source>
</evidence>
<accession>A0A0G0HAD5</accession>
<dbReference type="InterPro" id="IPR013325">
    <property type="entry name" value="RNA_pol_sigma_r2"/>
</dbReference>
<reference evidence="8 9" key="1">
    <citation type="journal article" date="2015" name="Nature">
        <title>rRNA introns, odd ribosomes, and small enigmatic genomes across a large radiation of phyla.</title>
        <authorList>
            <person name="Brown C.T."/>
            <person name="Hug L.A."/>
            <person name="Thomas B.C."/>
            <person name="Sharon I."/>
            <person name="Castelle C.J."/>
            <person name="Singh A."/>
            <person name="Wilkins M.J."/>
            <person name="Williams K.H."/>
            <person name="Banfield J.F."/>
        </authorList>
    </citation>
    <scope>NUCLEOTIDE SEQUENCE [LARGE SCALE GENOMIC DNA]</scope>
</reference>
<keyword evidence="3" id="KW-0731">Sigma factor</keyword>
<dbReference type="Pfam" id="PF08281">
    <property type="entry name" value="Sigma70_r4_2"/>
    <property type="match status" value="1"/>
</dbReference>
<feature type="domain" description="RNA polymerase sigma factor 70 region 4 type 2" evidence="7">
    <location>
        <begin position="131"/>
        <end position="183"/>
    </location>
</feature>
<protein>
    <submittedName>
        <fullName evidence="8">RNA polymerase, sigma-24 subunit, ECF subfamily</fullName>
    </submittedName>
</protein>